<feature type="compositionally biased region" description="Basic and acidic residues" evidence="1">
    <location>
        <begin position="126"/>
        <end position="142"/>
    </location>
</feature>
<dbReference type="VEuPathDB" id="FungiDB:UREG_02272"/>
<dbReference type="HOGENOM" id="CLU_1556414_0_0_1"/>
<reference evidence="3" key="1">
    <citation type="journal article" date="2009" name="Genome Res.">
        <title>Comparative genomic analyses of the human fungal pathogens Coccidioides and their relatives.</title>
        <authorList>
            <person name="Sharpton T.J."/>
            <person name="Stajich J.E."/>
            <person name="Rounsley S.D."/>
            <person name="Gardner M.J."/>
            <person name="Wortman J.R."/>
            <person name="Jordar V.S."/>
            <person name="Maiti R."/>
            <person name="Kodira C.D."/>
            <person name="Neafsey D.E."/>
            <person name="Zeng Q."/>
            <person name="Hung C.-Y."/>
            <person name="McMahan C."/>
            <person name="Muszewska A."/>
            <person name="Grynberg M."/>
            <person name="Mandel M.A."/>
            <person name="Kellner E.M."/>
            <person name="Barker B.M."/>
            <person name="Galgiani J.N."/>
            <person name="Orbach M.J."/>
            <person name="Kirkland T.N."/>
            <person name="Cole G.T."/>
            <person name="Henn M.R."/>
            <person name="Birren B.W."/>
            <person name="Taylor J.W."/>
        </authorList>
    </citation>
    <scope>NUCLEOTIDE SEQUENCE [LARGE SCALE GENOMIC DNA]</scope>
    <source>
        <strain evidence="3">UAMH 1704</strain>
    </source>
</reference>
<dbReference type="EMBL" id="CH476615">
    <property type="protein sequence ID" value="EEP77423.1"/>
    <property type="molecule type" value="Genomic_DNA"/>
</dbReference>
<organism evidence="2 3">
    <name type="scientific">Uncinocarpus reesii (strain UAMH 1704)</name>
    <dbReference type="NCBI Taxonomy" id="336963"/>
    <lineage>
        <taxon>Eukaryota</taxon>
        <taxon>Fungi</taxon>
        <taxon>Dikarya</taxon>
        <taxon>Ascomycota</taxon>
        <taxon>Pezizomycotina</taxon>
        <taxon>Eurotiomycetes</taxon>
        <taxon>Eurotiomycetidae</taxon>
        <taxon>Onygenales</taxon>
        <taxon>Onygenaceae</taxon>
        <taxon>Uncinocarpus</taxon>
    </lineage>
</organism>
<evidence type="ECO:0000256" key="1">
    <source>
        <dbReference type="SAM" id="MobiDB-lite"/>
    </source>
</evidence>
<evidence type="ECO:0000313" key="3">
    <source>
        <dbReference type="Proteomes" id="UP000002058"/>
    </source>
</evidence>
<dbReference type="AlphaFoldDB" id="C4JF50"/>
<dbReference type="GeneID" id="8441551"/>
<sequence>MLSKAPAISPGKNPAAIAAPGKAGQLEFRSDDWLKLGIDTGVVDTVTVAGVEVEVNVGSGVAVDVGELVIGLIVVQSFPSGQQINVVESSTLKHVDDFGQQKLDGSFESGQLEKSGSPQVLASLTERSKPRPVKETEETVRKSDWRAQANVNLDCRISKAKSGVREDQKLVR</sequence>
<dbReference type="eggNOG" id="ENOG502T8AR">
    <property type="taxonomic scope" value="Eukaryota"/>
</dbReference>
<dbReference type="OrthoDB" id="10415200at2759"/>
<name>C4JF50_UNCRE</name>
<proteinExistence type="predicted"/>
<dbReference type="Proteomes" id="UP000002058">
    <property type="component" value="Unassembled WGS sequence"/>
</dbReference>
<feature type="compositionally biased region" description="Polar residues" evidence="1">
    <location>
        <begin position="108"/>
        <end position="122"/>
    </location>
</feature>
<accession>C4JF50</accession>
<feature type="region of interest" description="Disordered" evidence="1">
    <location>
        <begin position="106"/>
        <end position="142"/>
    </location>
</feature>
<dbReference type="RefSeq" id="XP_002542756.1">
    <property type="nucleotide sequence ID" value="XM_002542710.1"/>
</dbReference>
<dbReference type="KEGG" id="ure:UREG_02272"/>
<evidence type="ECO:0000313" key="2">
    <source>
        <dbReference type="EMBL" id="EEP77423.1"/>
    </source>
</evidence>
<dbReference type="InParanoid" id="C4JF50"/>
<protein>
    <submittedName>
        <fullName evidence="2">Uncharacterized protein</fullName>
    </submittedName>
</protein>
<keyword evidence="3" id="KW-1185">Reference proteome</keyword>
<gene>
    <name evidence="2" type="ORF">UREG_02272</name>
</gene>